<sequence length="59" mass="7169">MKEEKADFLEVNELLNRIEKQDEMLRKMKGEGEPYKHLTKGKYVTVYTNDKKAMKFWEE</sequence>
<dbReference type="RefSeq" id="WP_307476111.1">
    <property type="nucleotide sequence ID" value="NZ_JAUSUB010000013.1"/>
</dbReference>
<name>A0ABU0AIP5_9BACI</name>
<evidence type="ECO:0000313" key="2">
    <source>
        <dbReference type="EMBL" id="MDQ0271133.1"/>
    </source>
</evidence>
<feature type="coiled-coil region" evidence="1">
    <location>
        <begin position="1"/>
        <end position="31"/>
    </location>
</feature>
<dbReference type="Proteomes" id="UP001238088">
    <property type="component" value="Unassembled WGS sequence"/>
</dbReference>
<keyword evidence="1" id="KW-0175">Coiled coil</keyword>
<gene>
    <name evidence="2" type="ORF">J2S17_003021</name>
</gene>
<dbReference type="EMBL" id="JAUSUB010000013">
    <property type="protein sequence ID" value="MDQ0271133.1"/>
    <property type="molecule type" value="Genomic_DNA"/>
</dbReference>
<keyword evidence="3" id="KW-1185">Reference proteome</keyword>
<reference evidence="2 3" key="1">
    <citation type="submission" date="2023-07" db="EMBL/GenBank/DDBJ databases">
        <title>Genomic Encyclopedia of Type Strains, Phase IV (KMG-IV): sequencing the most valuable type-strain genomes for metagenomic binning, comparative biology and taxonomic classification.</title>
        <authorList>
            <person name="Goeker M."/>
        </authorList>
    </citation>
    <scope>NUCLEOTIDE SEQUENCE [LARGE SCALE GENOMIC DNA]</scope>
    <source>
        <strain evidence="2 3">DSM 23494</strain>
    </source>
</reference>
<evidence type="ECO:0000313" key="3">
    <source>
        <dbReference type="Proteomes" id="UP001238088"/>
    </source>
</evidence>
<protein>
    <submittedName>
        <fullName evidence="2">Uncharacterized protein</fullName>
    </submittedName>
</protein>
<evidence type="ECO:0000256" key="1">
    <source>
        <dbReference type="SAM" id="Coils"/>
    </source>
</evidence>
<comment type="caution">
    <text evidence="2">The sequence shown here is derived from an EMBL/GenBank/DDBJ whole genome shotgun (WGS) entry which is preliminary data.</text>
</comment>
<organism evidence="2 3">
    <name type="scientific">Cytobacillus purgationiresistens</name>
    <dbReference type="NCBI Taxonomy" id="863449"/>
    <lineage>
        <taxon>Bacteria</taxon>
        <taxon>Bacillati</taxon>
        <taxon>Bacillota</taxon>
        <taxon>Bacilli</taxon>
        <taxon>Bacillales</taxon>
        <taxon>Bacillaceae</taxon>
        <taxon>Cytobacillus</taxon>
    </lineage>
</organism>
<accession>A0ABU0AIP5</accession>
<proteinExistence type="predicted"/>